<feature type="transmembrane region" description="Helical" evidence="9">
    <location>
        <begin position="111"/>
        <end position="132"/>
    </location>
</feature>
<feature type="transmembrane region" description="Helical" evidence="9">
    <location>
        <begin position="238"/>
        <end position="256"/>
    </location>
</feature>
<keyword evidence="7 9" id="KW-0472">Membrane</keyword>
<dbReference type="GO" id="GO:0005886">
    <property type="term" value="C:plasma membrane"/>
    <property type="evidence" value="ECO:0007669"/>
    <property type="project" value="UniProtKB-SubCell"/>
</dbReference>
<evidence type="ECO:0000256" key="2">
    <source>
        <dbReference type="ARBA" id="ARBA00022475"/>
    </source>
</evidence>
<dbReference type="SUPFAM" id="SSF52540">
    <property type="entry name" value="P-loop containing nucleoside triphosphate hydrolases"/>
    <property type="match status" value="1"/>
</dbReference>
<feature type="transmembrane region" description="Helical" evidence="9">
    <location>
        <begin position="82"/>
        <end position="104"/>
    </location>
</feature>
<dbReference type="InterPro" id="IPR027417">
    <property type="entry name" value="P-loop_NTPase"/>
</dbReference>
<dbReference type="SMART" id="SM00382">
    <property type="entry name" value="AAA"/>
    <property type="match status" value="1"/>
</dbReference>
<gene>
    <name evidence="11" type="ORF">GCM10007977_091920</name>
</gene>
<evidence type="ECO:0000256" key="3">
    <source>
        <dbReference type="ARBA" id="ARBA00022692"/>
    </source>
</evidence>
<evidence type="ECO:0000313" key="12">
    <source>
        <dbReference type="Proteomes" id="UP000642070"/>
    </source>
</evidence>
<dbReference type="RefSeq" id="WP_190256408.1">
    <property type="nucleotide sequence ID" value="NZ_BMPI01000072.1"/>
</dbReference>
<accession>A0A917UB34</accession>
<dbReference type="Pfam" id="PF02653">
    <property type="entry name" value="BPD_transp_2"/>
    <property type="match status" value="1"/>
</dbReference>
<dbReference type="Gene3D" id="3.40.50.300">
    <property type="entry name" value="P-loop containing nucleotide triphosphate hydrolases"/>
    <property type="match status" value="1"/>
</dbReference>
<evidence type="ECO:0000256" key="8">
    <source>
        <dbReference type="SAM" id="MobiDB-lite"/>
    </source>
</evidence>
<dbReference type="PROSITE" id="PS50893">
    <property type="entry name" value="ABC_TRANSPORTER_2"/>
    <property type="match status" value="1"/>
</dbReference>
<keyword evidence="4" id="KW-0547">Nucleotide-binding</keyword>
<dbReference type="PANTHER" id="PTHR30482">
    <property type="entry name" value="HIGH-AFFINITY BRANCHED-CHAIN AMINO ACID TRANSPORT SYSTEM PERMEASE"/>
    <property type="match status" value="1"/>
</dbReference>
<dbReference type="InterPro" id="IPR003593">
    <property type="entry name" value="AAA+_ATPase"/>
</dbReference>
<dbReference type="GO" id="GO:0005524">
    <property type="term" value="F:ATP binding"/>
    <property type="evidence" value="ECO:0007669"/>
    <property type="project" value="UniProtKB-KW"/>
</dbReference>
<dbReference type="AlphaFoldDB" id="A0A917UB34"/>
<feature type="transmembrane region" description="Helical" evidence="9">
    <location>
        <begin position="263"/>
        <end position="280"/>
    </location>
</feature>
<dbReference type="GO" id="GO:0016887">
    <property type="term" value="F:ATP hydrolysis activity"/>
    <property type="evidence" value="ECO:0007669"/>
    <property type="project" value="InterPro"/>
</dbReference>
<evidence type="ECO:0000256" key="4">
    <source>
        <dbReference type="ARBA" id="ARBA00022741"/>
    </source>
</evidence>
<keyword evidence="5" id="KW-0067">ATP-binding</keyword>
<comment type="caution">
    <text evidence="11">The sequence shown here is derived from an EMBL/GenBank/DDBJ whole genome shotgun (WGS) entry which is preliminary data.</text>
</comment>
<keyword evidence="11" id="KW-0378">Hydrolase</keyword>
<keyword evidence="3 9" id="KW-0812">Transmembrane</keyword>
<evidence type="ECO:0000256" key="7">
    <source>
        <dbReference type="ARBA" id="ARBA00023136"/>
    </source>
</evidence>
<feature type="domain" description="ABC transporter" evidence="10">
    <location>
        <begin position="362"/>
        <end position="593"/>
    </location>
</feature>
<dbReference type="InterPro" id="IPR003439">
    <property type="entry name" value="ABC_transporter-like_ATP-bd"/>
</dbReference>
<feature type="region of interest" description="Disordered" evidence="8">
    <location>
        <begin position="574"/>
        <end position="605"/>
    </location>
</feature>
<keyword evidence="6 9" id="KW-1133">Transmembrane helix</keyword>
<reference evidence="11" key="1">
    <citation type="journal article" date="2014" name="Int. J. Syst. Evol. Microbiol.">
        <title>Complete genome sequence of Corynebacterium casei LMG S-19264T (=DSM 44701T), isolated from a smear-ripened cheese.</title>
        <authorList>
            <consortium name="US DOE Joint Genome Institute (JGI-PGF)"/>
            <person name="Walter F."/>
            <person name="Albersmeier A."/>
            <person name="Kalinowski J."/>
            <person name="Ruckert C."/>
        </authorList>
    </citation>
    <scope>NUCLEOTIDE SEQUENCE</scope>
    <source>
        <strain evidence="11">JCM 19831</strain>
    </source>
</reference>
<protein>
    <submittedName>
        <fullName evidence="11">Metal-dependent hydrolase</fullName>
    </submittedName>
</protein>
<reference evidence="11" key="2">
    <citation type="submission" date="2020-09" db="EMBL/GenBank/DDBJ databases">
        <authorList>
            <person name="Sun Q."/>
            <person name="Ohkuma M."/>
        </authorList>
    </citation>
    <scope>NUCLEOTIDE SEQUENCE</scope>
    <source>
        <strain evidence="11">JCM 19831</strain>
    </source>
</reference>
<evidence type="ECO:0000313" key="11">
    <source>
        <dbReference type="EMBL" id="GGM76067.1"/>
    </source>
</evidence>
<dbReference type="InterPro" id="IPR043428">
    <property type="entry name" value="LivM-like"/>
</dbReference>
<evidence type="ECO:0000256" key="9">
    <source>
        <dbReference type="SAM" id="Phobius"/>
    </source>
</evidence>
<evidence type="ECO:0000256" key="6">
    <source>
        <dbReference type="ARBA" id="ARBA00022989"/>
    </source>
</evidence>
<feature type="transmembrane region" description="Helical" evidence="9">
    <location>
        <begin position="55"/>
        <end position="76"/>
    </location>
</feature>
<dbReference type="PANTHER" id="PTHR30482:SF5">
    <property type="entry name" value="ABC TRANSPORTER PERMEASE PROTEIN"/>
    <property type="match status" value="1"/>
</dbReference>
<keyword evidence="2" id="KW-1003">Cell membrane</keyword>
<sequence length="605" mass="64917">MTRLLGYANRFGWVVFPIAFLAVVISEDRYWQFVAGQVIIYALSALGLDWLMGRAGVVSLGNGALMAAGAFSAAYISREEWASFPLTLLIVTLMGCVLGLLMSIPAARLRGIYFALVTLAMHFIVVFIGHQYQTTSTRYLGGVPVARPELFGYRLEAGRPWLLFLGVLLGLVWLLLRNMYATNPGRMWLAIHENELAARTIGVASPRWKLTAFVGSSGLITLSGGLMGYYTGRVSADTFTLTFAISFVVMVIVGGLRSIPGALFGVTVVTVAPLLFGQFARDLAPGSAGAVGWLSDNVFFINSGLFGVFVLVVLLYLPRGVVPSLRERARSGLVRRSRAVSDPAAGEELGGIAAGMHADPLLRIDGLHLAYRNGARAVNGLELTVGKGELLAIVGRNGAGKSSLLRAMTGFYRSEGVTVRGRIAIDGRDILGRSPSRTSALGITLVPERDKVFAGLTVGEQLRHVGNLDAAREAMPREWEFLQSRWNSYAGLLSGGERQILALTLAASLRPRLLLIDELSLGLSPVAIDRVASAIRELHARSGVSIVLVEQNVDVAKRLADRVLLMESGTLHPVEEQSEAGRQPSGAVEVLAGAADPEGDRDARP</sequence>
<feature type="transmembrane region" description="Helical" evidence="9">
    <location>
        <begin position="31"/>
        <end position="48"/>
    </location>
</feature>
<comment type="subcellular location">
    <subcellularLocation>
        <location evidence="1">Cell membrane</location>
        <topology evidence="1">Multi-pass membrane protein</topology>
    </subcellularLocation>
</comment>
<dbReference type="InterPro" id="IPR001851">
    <property type="entry name" value="ABC_transp_permease"/>
</dbReference>
<organism evidence="11 12">
    <name type="scientific">Dactylosporangium sucinum</name>
    <dbReference type="NCBI Taxonomy" id="1424081"/>
    <lineage>
        <taxon>Bacteria</taxon>
        <taxon>Bacillati</taxon>
        <taxon>Actinomycetota</taxon>
        <taxon>Actinomycetes</taxon>
        <taxon>Micromonosporales</taxon>
        <taxon>Micromonosporaceae</taxon>
        <taxon>Dactylosporangium</taxon>
    </lineage>
</organism>
<feature type="transmembrane region" description="Helical" evidence="9">
    <location>
        <begin position="210"/>
        <end position="232"/>
    </location>
</feature>
<name>A0A917UB34_9ACTN</name>
<proteinExistence type="predicted"/>
<evidence type="ECO:0000256" key="1">
    <source>
        <dbReference type="ARBA" id="ARBA00004651"/>
    </source>
</evidence>
<dbReference type="Proteomes" id="UP000642070">
    <property type="component" value="Unassembled WGS sequence"/>
</dbReference>
<dbReference type="EMBL" id="BMPI01000072">
    <property type="protein sequence ID" value="GGM76067.1"/>
    <property type="molecule type" value="Genomic_DNA"/>
</dbReference>
<dbReference type="Pfam" id="PF00005">
    <property type="entry name" value="ABC_tran"/>
    <property type="match status" value="1"/>
</dbReference>
<feature type="transmembrane region" description="Helical" evidence="9">
    <location>
        <begin position="7"/>
        <end position="25"/>
    </location>
</feature>
<dbReference type="CDD" id="cd06581">
    <property type="entry name" value="TM_PBP1_LivM_like"/>
    <property type="match status" value="1"/>
</dbReference>
<keyword evidence="12" id="KW-1185">Reference proteome</keyword>
<evidence type="ECO:0000256" key="5">
    <source>
        <dbReference type="ARBA" id="ARBA00022840"/>
    </source>
</evidence>
<evidence type="ECO:0000259" key="10">
    <source>
        <dbReference type="PROSITE" id="PS50893"/>
    </source>
</evidence>
<feature type="transmembrane region" description="Helical" evidence="9">
    <location>
        <begin position="158"/>
        <end position="176"/>
    </location>
</feature>
<dbReference type="GO" id="GO:0015658">
    <property type="term" value="F:branched-chain amino acid transmembrane transporter activity"/>
    <property type="evidence" value="ECO:0007669"/>
    <property type="project" value="InterPro"/>
</dbReference>
<feature type="transmembrane region" description="Helical" evidence="9">
    <location>
        <begin position="300"/>
        <end position="318"/>
    </location>
</feature>